<proteinExistence type="predicted"/>
<organism evidence="1 2">
    <name type="scientific">Caballeronia sordidicola</name>
    <name type="common">Burkholderia sordidicola</name>
    <dbReference type="NCBI Taxonomy" id="196367"/>
    <lineage>
        <taxon>Bacteria</taxon>
        <taxon>Pseudomonadati</taxon>
        <taxon>Pseudomonadota</taxon>
        <taxon>Betaproteobacteria</taxon>
        <taxon>Burkholderiales</taxon>
        <taxon>Burkholderiaceae</taxon>
        <taxon>Caballeronia</taxon>
    </lineage>
</organism>
<accession>A0A226WVN5</accession>
<sequence>MPLAFHLLRFHLLIPLCRIHAPADRDSLLKGKISPIYRSSVSI</sequence>
<evidence type="ECO:0000313" key="2">
    <source>
        <dbReference type="Proteomes" id="UP000214720"/>
    </source>
</evidence>
<comment type="caution">
    <text evidence="1">The sequence shown here is derived from an EMBL/GenBank/DDBJ whole genome shotgun (WGS) entry which is preliminary data.</text>
</comment>
<protein>
    <submittedName>
        <fullName evidence="1">Uncharacterized protein</fullName>
    </submittedName>
</protein>
<gene>
    <name evidence="1" type="ORF">BSU04_28980</name>
</gene>
<evidence type="ECO:0000313" key="1">
    <source>
        <dbReference type="EMBL" id="OXC75173.1"/>
    </source>
</evidence>
<dbReference type="EMBL" id="MTHB01000191">
    <property type="protein sequence ID" value="OXC75173.1"/>
    <property type="molecule type" value="Genomic_DNA"/>
</dbReference>
<dbReference type="AlphaFoldDB" id="A0A226WVN5"/>
<reference evidence="2" key="1">
    <citation type="submission" date="2017-01" db="EMBL/GenBank/DDBJ databases">
        <title>Genome Analysis of Deinococcus marmoris KOPRI26562.</title>
        <authorList>
            <person name="Kim J.H."/>
            <person name="Oh H.-M."/>
        </authorList>
    </citation>
    <scope>NUCLEOTIDE SEQUENCE [LARGE SCALE GENOMIC DNA]</scope>
    <source>
        <strain evidence="2">PAMC 26633</strain>
    </source>
</reference>
<dbReference type="Proteomes" id="UP000214720">
    <property type="component" value="Unassembled WGS sequence"/>
</dbReference>
<name>A0A226WVN5_CABSO</name>